<reference evidence="1 2" key="1">
    <citation type="journal article" date="2014" name="G3 (Bethesda)">
        <title>Genome sequence of Candidatus Riesia pediculischaeffi, endosymbiont of chimpanzee lice, and genomic comparison of recently acquired endosymbionts from human and chimpanzee lice.</title>
        <authorList>
            <person name="Boyd B.M."/>
            <person name="Allen J.M."/>
            <person name="de Crecy-Lagard V."/>
            <person name="Reed D.L."/>
        </authorList>
    </citation>
    <scope>NUCLEOTIDE SEQUENCE [LARGE SCALE GENOMIC DNA]</scope>
    <source>
        <strain evidence="1 2">PTSU</strain>
    </source>
</reference>
<evidence type="ECO:0000313" key="2">
    <source>
        <dbReference type="Proteomes" id="UP000054529"/>
    </source>
</evidence>
<gene>
    <name evidence="1" type="ORF">P689_122174</name>
</gene>
<evidence type="ECO:0000313" key="1">
    <source>
        <dbReference type="EMBL" id="KIE64005.1"/>
    </source>
</evidence>
<protein>
    <submittedName>
        <fullName evidence="1">Uncharacterized protein</fullName>
    </submittedName>
</protein>
<dbReference type="EMBL" id="AWXV01000004">
    <property type="protein sequence ID" value="KIE64005.1"/>
    <property type="molecule type" value="Genomic_DNA"/>
</dbReference>
<name>A0A0C1VJH6_9ENTR</name>
<organism evidence="1 2">
    <name type="scientific">Candidatus Riesia pediculischaeffi PTSU</name>
    <dbReference type="NCBI Taxonomy" id="1401651"/>
    <lineage>
        <taxon>Bacteria</taxon>
        <taxon>Pseudomonadati</taxon>
        <taxon>Pseudomonadota</taxon>
        <taxon>Gammaproteobacteria</taxon>
        <taxon>Enterobacterales</taxon>
        <taxon>Enterobacteriaceae</taxon>
        <taxon>Candidatus Riesia</taxon>
    </lineage>
</organism>
<dbReference type="HOGENOM" id="CLU_3286641_0_0_6"/>
<sequence>MLRYVTNNIDNHIRKNFSYGVDFVLIFADNSWFGEPIGSW</sequence>
<dbReference type="Proteomes" id="UP000054529">
    <property type="component" value="Unassembled WGS sequence"/>
</dbReference>
<dbReference type="AlphaFoldDB" id="A0A0C1VJH6"/>
<accession>A0A0C1VJH6</accession>
<proteinExistence type="predicted"/>
<comment type="caution">
    <text evidence="1">The sequence shown here is derived from an EMBL/GenBank/DDBJ whole genome shotgun (WGS) entry which is preliminary data.</text>
</comment>